<dbReference type="EMBL" id="MFQE01000049">
    <property type="protein sequence ID" value="OGH70352.1"/>
    <property type="molecule type" value="Genomic_DNA"/>
</dbReference>
<reference evidence="1 2" key="1">
    <citation type="journal article" date="2016" name="Nat. Commun.">
        <title>Thousands of microbial genomes shed light on interconnected biogeochemical processes in an aquifer system.</title>
        <authorList>
            <person name="Anantharaman K."/>
            <person name="Brown C.T."/>
            <person name="Hug L.A."/>
            <person name="Sharon I."/>
            <person name="Castelle C.J."/>
            <person name="Probst A.J."/>
            <person name="Thomas B.C."/>
            <person name="Singh A."/>
            <person name="Wilkins M.J."/>
            <person name="Karaoz U."/>
            <person name="Brodie E.L."/>
            <person name="Williams K.H."/>
            <person name="Hubbard S.S."/>
            <person name="Banfield J.F."/>
        </authorList>
    </citation>
    <scope>NUCLEOTIDE SEQUENCE [LARGE SCALE GENOMIC DNA]</scope>
</reference>
<gene>
    <name evidence="1" type="ORF">A3C90_02995</name>
</gene>
<name>A0A1F6MFC5_9BACT</name>
<sequence length="165" mass="17713">MRALPGSGLTAALQKNTLTGVVLFEVVPATPSLEENGAASVGLDVALALGRAVDATAGRCLLRHDHDAMTTRDDDCLPLLVPLAVDPQSTVEHRDGLLPLGFAEIGLGTRRNHSERLIGAVGVEPQAVNETSLIEVMPDSHLLPPRRSRNRRHSPVFCFLREFAL</sequence>
<accession>A0A1F6MFC5</accession>
<evidence type="ECO:0000313" key="1">
    <source>
        <dbReference type="EMBL" id="OGH70352.1"/>
    </source>
</evidence>
<evidence type="ECO:0000313" key="2">
    <source>
        <dbReference type="Proteomes" id="UP000177457"/>
    </source>
</evidence>
<organism evidence="1 2">
    <name type="scientific">Candidatus Magasanikbacteria bacterium RIFCSPHIGHO2_02_FULL_51_14</name>
    <dbReference type="NCBI Taxonomy" id="1798683"/>
    <lineage>
        <taxon>Bacteria</taxon>
        <taxon>Candidatus Magasanikiibacteriota</taxon>
    </lineage>
</organism>
<protein>
    <submittedName>
        <fullName evidence="1">Uncharacterized protein</fullName>
    </submittedName>
</protein>
<dbReference type="STRING" id="1798683.A3C90_02995"/>
<dbReference type="AlphaFoldDB" id="A0A1F6MFC5"/>
<proteinExistence type="predicted"/>
<comment type="caution">
    <text evidence="1">The sequence shown here is derived from an EMBL/GenBank/DDBJ whole genome shotgun (WGS) entry which is preliminary data.</text>
</comment>
<dbReference type="Proteomes" id="UP000177457">
    <property type="component" value="Unassembled WGS sequence"/>
</dbReference>